<dbReference type="GO" id="GO:0015074">
    <property type="term" value="P:DNA integration"/>
    <property type="evidence" value="ECO:0007669"/>
    <property type="project" value="InterPro"/>
</dbReference>
<accession>A0A383DZG9</accession>
<dbReference type="SUPFAM" id="SSF53098">
    <property type="entry name" value="Ribonuclease H-like"/>
    <property type="match status" value="1"/>
</dbReference>
<gene>
    <name evidence="2" type="ORF">METZ01_LOCUS502593</name>
</gene>
<dbReference type="InterPro" id="IPR001584">
    <property type="entry name" value="Integrase_cat-core"/>
</dbReference>
<dbReference type="InterPro" id="IPR012337">
    <property type="entry name" value="RNaseH-like_sf"/>
</dbReference>
<evidence type="ECO:0000313" key="2">
    <source>
        <dbReference type="EMBL" id="SVE49739.1"/>
    </source>
</evidence>
<sequence>MVRDNAFVERLWRTIKYEEVYLKAYESVAESRASIGQHLSFYNSACSHSRLDRQIPDQVYFNQLPQPRPA</sequence>
<dbReference type="AlphaFoldDB" id="A0A383DZG9"/>
<name>A0A383DZG9_9ZZZZ</name>
<dbReference type="EMBL" id="UINC01221413">
    <property type="protein sequence ID" value="SVE49739.1"/>
    <property type="molecule type" value="Genomic_DNA"/>
</dbReference>
<protein>
    <recommendedName>
        <fullName evidence="1">Integrase catalytic domain-containing protein</fullName>
    </recommendedName>
</protein>
<proteinExistence type="predicted"/>
<dbReference type="Pfam" id="PF13683">
    <property type="entry name" value="rve_3"/>
    <property type="match status" value="1"/>
</dbReference>
<organism evidence="2">
    <name type="scientific">marine metagenome</name>
    <dbReference type="NCBI Taxonomy" id="408172"/>
    <lineage>
        <taxon>unclassified sequences</taxon>
        <taxon>metagenomes</taxon>
        <taxon>ecological metagenomes</taxon>
    </lineage>
</organism>
<evidence type="ECO:0000259" key="1">
    <source>
        <dbReference type="Pfam" id="PF13683"/>
    </source>
</evidence>
<reference evidence="2" key="1">
    <citation type="submission" date="2018-05" db="EMBL/GenBank/DDBJ databases">
        <authorList>
            <person name="Lanie J.A."/>
            <person name="Ng W.-L."/>
            <person name="Kazmierczak K.M."/>
            <person name="Andrzejewski T.M."/>
            <person name="Davidsen T.M."/>
            <person name="Wayne K.J."/>
            <person name="Tettelin H."/>
            <person name="Glass J.I."/>
            <person name="Rusch D."/>
            <person name="Podicherti R."/>
            <person name="Tsui H.-C.T."/>
            <person name="Winkler M.E."/>
        </authorList>
    </citation>
    <scope>NUCLEOTIDE SEQUENCE</scope>
</reference>
<feature type="domain" description="Integrase catalytic" evidence="1">
    <location>
        <begin position="4"/>
        <end position="56"/>
    </location>
</feature>